<proteinExistence type="predicted"/>
<feature type="chain" id="PRO_5002168759" evidence="1">
    <location>
        <begin position="20"/>
        <end position="313"/>
    </location>
</feature>
<evidence type="ECO:0000256" key="1">
    <source>
        <dbReference type="SAM" id="SignalP"/>
    </source>
</evidence>
<feature type="signal peptide" evidence="1">
    <location>
        <begin position="1"/>
        <end position="19"/>
    </location>
</feature>
<dbReference type="EMBL" id="JWZT01003445">
    <property type="protein sequence ID" value="KII66801.1"/>
    <property type="molecule type" value="Genomic_DNA"/>
</dbReference>
<organism evidence="2 3">
    <name type="scientific">Thelohanellus kitauei</name>
    <name type="common">Myxosporean</name>
    <dbReference type="NCBI Taxonomy" id="669202"/>
    <lineage>
        <taxon>Eukaryota</taxon>
        <taxon>Metazoa</taxon>
        <taxon>Cnidaria</taxon>
        <taxon>Myxozoa</taxon>
        <taxon>Myxosporea</taxon>
        <taxon>Bivalvulida</taxon>
        <taxon>Platysporina</taxon>
        <taxon>Myxobolidae</taxon>
        <taxon>Thelohanellus</taxon>
    </lineage>
</organism>
<keyword evidence="3" id="KW-1185">Reference proteome</keyword>
<sequence>MHSILQLLLLSSVLRVSFSPFKKVSSTLMKFLGRDSEASEQGFKATKEWEYQKVNVDDKEDTVPGKNVESEPLYPSQDQILISDPLSLKPQLVSISETCKRAANSASFNDIHQPLQYPQSESARCSSLDLDEYMIPLKDNPSFYTCLLLLPVLNKCSRIQLFPLHFCLGFNSKTHNQRLVSFRLLISRLSAAERIYLMNIIYFLKRIFYLNGKRTCSEFLKILDYFSGYVSVTNFGGVRRDSIEQTMFPPLRNGKFLKRYYKSSEDVRVTLIWIIETFDLKEISDIFQQVLQEEESNMGAQDPAVNKQELTLT</sequence>
<evidence type="ECO:0000313" key="3">
    <source>
        <dbReference type="Proteomes" id="UP000031668"/>
    </source>
</evidence>
<comment type="caution">
    <text evidence="2">The sequence shown here is derived from an EMBL/GenBank/DDBJ whole genome shotgun (WGS) entry which is preliminary data.</text>
</comment>
<gene>
    <name evidence="2" type="ORF">RF11_15269</name>
</gene>
<evidence type="ECO:0000313" key="2">
    <source>
        <dbReference type="EMBL" id="KII66801.1"/>
    </source>
</evidence>
<name>A0A0C2MI75_THEKT</name>
<dbReference type="AlphaFoldDB" id="A0A0C2MI75"/>
<keyword evidence="1" id="KW-0732">Signal</keyword>
<protein>
    <submittedName>
        <fullName evidence="2">Uncharacterized protein</fullName>
    </submittedName>
</protein>
<reference evidence="2 3" key="1">
    <citation type="journal article" date="2014" name="Genome Biol. Evol.">
        <title>The genome of the myxosporean Thelohanellus kitauei shows adaptations to nutrient acquisition within its fish host.</title>
        <authorList>
            <person name="Yang Y."/>
            <person name="Xiong J."/>
            <person name="Zhou Z."/>
            <person name="Huo F."/>
            <person name="Miao W."/>
            <person name="Ran C."/>
            <person name="Liu Y."/>
            <person name="Zhang J."/>
            <person name="Feng J."/>
            <person name="Wang M."/>
            <person name="Wang M."/>
            <person name="Wang L."/>
            <person name="Yao B."/>
        </authorList>
    </citation>
    <scope>NUCLEOTIDE SEQUENCE [LARGE SCALE GENOMIC DNA]</scope>
    <source>
        <strain evidence="2">Wuqing</strain>
    </source>
</reference>
<dbReference type="Proteomes" id="UP000031668">
    <property type="component" value="Unassembled WGS sequence"/>
</dbReference>
<accession>A0A0C2MI75</accession>